<feature type="signal peptide" evidence="1">
    <location>
        <begin position="1"/>
        <end position="19"/>
    </location>
</feature>
<dbReference type="GO" id="GO:0005975">
    <property type="term" value="P:carbohydrate metabolic process"/>
    <property type="evidence" value="ECO:0007669"/>
    <property type="project" value="InterPro"/>
</dbReference>
<reference evidence="3 4" key="1">
    <citation type="submission" date="2018-12" db="EMBL/GenBank/DDBJ databases">
        <title>Sphingomonas sp. HMF7854 Genome sequencing and assembly.</title>
        <authorList>
            <person name="Cha I."/>
            <person name="Kang H."/>
            <person name="Kim H."/>
            <person name="Kang J."/>
            <person name="Joh K."/>
        </authorList>
    </citation>
    <scope>NUCLEOTIDE SEQUENCE [LARGE SCALE GENOMIC DNA]</scope>
    <source>
        <strain evidence="3 4">HMF7854</strain>
    </source>
</reference>
<dbReference type="Pfam" id="PF00128">
    <property type="entry name" value="Alpha-amylase"/>
    <property type="match status" value="1"/>
</dbReference>
<evidence type="ECO:0000313" key="3">
    <source>
        <dbReference type="EMBL" id="RST30244.1"/>
    </source>
</evidence>
<dbReference type="Proteomes" id="UP000274661">
    <property type="component" value="Unassembled WGS sequence"/>
</dbReference>
<dbReference type="PANTHER" id="PTHR47786:SF2">
    <property type="entry name" value="GLYCOSYL HYDROLASE FAMILY 13 CATALYTIC DOMAIN-CONTAINING PROTEIN"/>
    <property type="match status" value="1"/>
</dbReference>
<keyword evidence="4" id="KW-1185">Reference proteome</keyword>
<dbReference type="SUPFAM" id="SSF51445">
    <property type="entry name" value="(Trans)glycosidases"/>
    <property type="match status" value="1"/>
</dbReference>
<keyword evidence="1" id="KW-0732">Signal</keyword>
<gene>
    <name evidence="3" type="ORF">HMF7854_04935</name>
</gene>
<proteinExistence type="predicted"/>
<comment type="caution">
    <text evidence="3">The sequence shown here is derived from an EMBL/GenBank/DDBJ whole genome shotgun (WGS) entry which is preliminary data.</text>
</comment>
<dbReference type="Gene3D" id="3.20.20.80">
    <property type="entry name" value="Glycosidases"/>
    <property type="match status" value="1"/>
</dbReference>
<evidence type="ECO:0000259" key="2">
    <source>
        <dbReference type="SMART" id="SM00642"/>
    </source>
</evidence>
<dbReference type="PANTHER" id="PTHR47786">
    <property type="entry name" value="ALPHA-1,4-GLUCAN:MALTOSE-1-PHOSPHATE MALTOSYLTRANSFERASE"/>
    <property type="match status" value="1"/>
</dbReference>
<feature type="chain" id="PRO_5018767521" evidence="1">
    <location>
        <begin position="20"/>
        <end position="435"/>
    </location>
</feature>
<dbReference type="RefSeq" id="WP_126718076.1">
    <property type="nucleotide sequence ID" value="NZ_RWJF01000001.1"/>
</dbReference>
<dbReference type="SMART" id="SM00642">
    <property type="entry name" value="Aamy"/>
    <property type="match status" value="1"/>
</dbReference>
<dbReference type="InterPro" id="IPR006047">
    <property type="entry name" value="GH13_cat_dom"/>
</dbReference>
<evidence type="ECO:0000256" key="1">
    <source>
        <dbReference type="SAM" id="SignalP"/>
    </source>
</evidence>
<name>A0A3R9X6W2_9SPHN</name>
<dbReference type="OrthoDB" id="9805159at2"/>
<organism evidence="3 4">
    <name type="scientific">Sphingomonas ginkgonis</name>
    <dbReference type="NCBI Taxonomy" id="2315330"/>
    <lineage>
        <taxon>Bacteria</taxon>
        <taxon>Pseudomonadati</taxon>
        <taxon>Pseudomonadota</taxon>
        <taxon>Alphaproteobacteria</taxon>
        <taxon>Sphingomonadales</taxon>
        <taxon>Sphingomonadaceae</taxon>
        <taxon>Sphingomonas</taxon>
    </lineage>
</organism>
<sequence length="435" mass="48878">MKSLLSAALALALAAPAAAQPAAAPLVQHPHAAWTRNASIYEVNVRQFSPAGNFAGVEAQLPRLQKLGVKILWIMPIHPIGVKERKGELGSYYAVRDYKAVNPEYGSLADFQRLVRKAHALGMKVIIDWVANHSAWDNAWVSQHPDWYKKDEKGKIISVRFGEAPNYEYWTDVVALDYSKPELRAAMLDAMRFWVRNADIDGFRCDVAELVPIDFWVSARAELEKSKPLFFLAEGDKPFLHQAFDMSYDWKLLDRFAAIAEGKETAQNLRDYVSTRMAGLPRDAYRMTFTSNHDINSWRFADKAEYGPRFPAFAVLAATLPGMPLIYSGQESGLDKKLEFFKRDPIAWKSYANAPLYRTLVRLKAGNPALRNGDMGAPAELLDAGNRDIFAFRRQQGGHWLTVAVNLSDRPVAQKAIPGLAAGRIAPWQWRMASR</sequence>
<protein>
    <submittedName>
        <fullName evidence="3">Alpha-amylase</fullName>
    </submittedName>
</protein>
<dbReference type="EMBL" id="RWJF01000001">
    <property type="protein sequence ID" value="RST30244.1"/>
    <property type="molecule type" value="Genomic_DNA"/>
</dbReference>
<dbReference type="CDD" id="cd11313">
    <property type="entry name" value="AmyAc_arch_bac_AmyA"/>
    <property type="match status" value="1"/>
</dbReference>
<accession>A0A3R9X6W2</accession>
<dbReference type="InterPro" id="IPR017853">
    <property type="entry name" value="GH"/>
</dbReference>
<evidence type="ECO:0000313" key="4">
    <source>
        <dbReference type="Proteomes" id="UP000274661"/>
    </source>
</evidence>
<feature type="domain" description="Glycosyl hydrolase family 13 catalytic" evidence="2">
    <location>
        <begin position="42"/>
        <end position="364"/>
    </location>
</feature>
<dbReference type="AlphaFoldDB" id="A0A3R9X6W2"/>